<dbReference type="Pfam" id="PF25872">
    <property type="entry name" value="HTH_77"/>
    <property type="match status" value="1"/>
</dbReference>
<organism evidence="2 3">
    <name type="scientific">Micromonospora endophytica</name>
    <dbReference type="NCBI Taxonomy" id="515350"/>
    <lineage>
        <taxon>Bacteria</taxon>
        <taxon>Bacillati</taxon>
        <taxon>Actinomycetota</taxon>
        <taxon>Actinomycetes</taxon>
        <taxon>Micromonosporales</taxon>
        <taxon>Micromonosporaceae</taxon>
        <taxon>Micromonospora</taxon>
    </lineage>
</organism>
<evidence type="ECO:0000313" key="2">
    <source>
        <dbReference type="EMBL" id="PZF97667.1"/>
    </source>
</evidence>
<dbReference type="Proteomes" id="UP000248627">
    <property type="component" value="Unassembled WGS sequence"/>
</dbReference>
<gene>
    <name evidence="2" type="ORF">C1I93_10980</name>
</gene>
<dbReference type="AlphaFoldDB" id="A0A2W2DCU3"/>
<reference evidence="2 3" key="1">
    <citation type="submission" date="2018-01" db="EMBL/GenBank/DDBJ databases">
        <title>Draft genome sequence of Jishengella endophytica.</title>
        <authorList>
            <person name="Sahin N."/>
            <person name="Ay H."/>
            <person name="Saygin H."/>
        </authorList>
    </citation>
    <scope>NUCLEOTIDE SEQUENCE [LARGE SCALE GENOMIC DNA]</scope>
    <source>
        <strain evidence="2 3">DSM 45430</strain>
    </source>
</reference>
<dbReference type="Gene3D" id="3.40.50.300">
    <property type="entry name" value="P-loop containing nucleotide triphosphate hydrolases"/>
    <property type="match status" value="1"/>
</dbReference>
<feature type="domain" description="Winged helix-turn-helix" evidence="1">
    <location>
        <begin position="209"/>
        <end position="281"/>
    </location>
</feature>
<name>A0A2W2DCU3_9ACTN</name>
<accession>A0A2W2DCU3</accession>
<sequence length="800" mass="85025">MGKTRLAGVVGDAVAGAFPGGAVFVDLVPIREDFVVQAVASALGVTERARQSLLPAIVDRLSQGRTLLVLDNCEHLLDPAAEFVEQILSACPDSTVLATSRERLAVPGEQVFPVAPLPSTTDAVALFHDRARAADPDFQADPAVIAELCTRLDGMPLAIELAAARSASLGVTGLLAAVTDMLRLLAGGRRTAGRHRSLRAVIDWSHDLLDDEERALFRRLSVFVGSFDLSAAVTVSRAGGPGTVADLLGRLVEKSLLVHVRGTPSRWRLLETVRAFAAEQLGTAGEEATLRQWHLRWAVATAAELERRPAEQPRADFHAVADDLRAALANCPAEPDTLAHQLARSLGHLAYAHRFLREAARHFARAAGHAPDPADAARDLRSAADCVVVVTNSSPAAFRQLLAAAERADAAGDGDARAVALARAVELANRFSSEPAAEIPQRRLRDLLDDAAGSGSPARQAVAAGLALARAWTAGGQWRDPDPELAVAAVAAARAAGDPVLVSAGLEAVSAAATRAGRLREAHRVATERIALLPLLPRDDPYAGPEIVDALHMAATYALAAGDLPAALAAAHRVQQDDLVSNHPYASASKLIAPLALTGQFAEAVRRADEMWTGWRRAGRPPAPWLAPPALAAALAHGLRGDGERFDRWRRQALEITGRADAEELPSLVPFLAFVDARVAVHHCRLDGAAALVRRAFDDHPQSRFTPYARAAAAELAVVAGLPDAVERLATAAPVCRENDWAMACLTRAAGRLHHDEERLVASVDAWERDGVRFERACTLLLLPARAADGRAELVALTRW</sequence>
<dbReference type="InterPro" id="IPR027417">
    <property type="entry name" value="P-loop_NTPase"/>
</dbReference>
<protein>
    <submittedName>
        <fullName evidence="2">ATPase</fullName>
    </submittedName>
</protein>
<dbReference type="PANTHER" id="PTHR47691">
    <property type="entry name" value="REGULATOR-RELATED"/>
    <property type="match status" value="1"/>
</dbReference>
<dbReference type="SUPFAM" id="SSF52540">
    <property type="entry name" value="P-loop containing nucleoside triphosphate hydrolases"/>
    <property type="match status" value="1"/>
</dbReference>
<dbReference type="EMBL" id="POTX01000055">
    <property type="protein sequence ID" value="PZF97667.1"/>
    <property type="molecule type" value="Genomic_DNA"/>
</dbReference>
<keyword evidence="3" id="KW-1185">Reference proteome</keyword>
<dbReference type="InterPro" id="IPR058852">
    <property type="entry name" value="HTH_77"/>
</dbReference>
<evidence type="ECO:0000259" key="1">
    <source>
        <dbReference type="Pfam" id="PF25872"/>
    </source>
</evidence>
<comment type="caution">
    <text evidence="2">The sequence shown here is derived from an EMBL/GenBank/DDBJ whole genome shotgun (WGS) entry which is preliminary data.</text>
</comment>
<proteinExistence type="predicted"/>
<dbReference type="PANTHER" id="PTHR47691:SF3">
    <property type="entry name" value="HTH-TYPE TRANSCRIPTIONAL REGULATOR RV0890C-RELATED"/>
    <property type="match status" value="1"/>
</dbReference>
<evidence type="ECO:0000313" key="3">
    <source>
        <dbReference type="Proteomes" id="UP000248627"/>
    </source>
</evidence>